<protein>
    <submittedName>
        <fullName evidence="2">Uncharacterized protein</fullName>
    </submittedName>
</protein>
<feature type="region of interest" description="Disordered" evidence="1">
    <location>
        <begin position="1"/>
        <end position="30"/>
    </location>
</feature>
<gene>
    <name evidence="2" type="ORF">AMELA_G00222670</name>
</gene>
<dbReference type="EMBL" id="JAAGNN010000020">
    <property type="protein sequence ID" value="KAF4075761.1"/>
    <property type="molecule type" value="Genomic_DNA"/>
</dbReference>
<evidence type="ECO:0000313" key="2">
    <source>
        <dbReference type="EMBL" id="KAF4075761.1"/>
    </source>
</evidence>
<proteinExistence type="predicted"/>
<name>A0A7J6A0P1_AMEME</name>
<organism evidence="2 3">
    <name type="scientific">Ameiurus melas</name>
    <name type="common">Black bullhead</name>
    <name type="synonym">Silurus melas</name>
    <dbReference type="NCBI Taxonomy" id="219545"/>
    <lineage>
        <taxon>Eukaryota</taxon>
        <taxon>Metazoa</taxon>
        <taxon>Chordata</taxon>
        <taxon>Craniata</taxon>
        <taxon>Vertebrata</taxon>
        <taxon>Euteleostomi</taxon>
        <taxon>Actinopterygii</taxon>
        <taxon>Neopterygii</taxon>
        <taxon>Teleostei</taxon>
        <taxon>Ostariophysi</taxon>
        <taxon>Siluriformes</taxon>
        <taxon>Ictaluridae</taxon>
        <taxon>Ameiurus</taxon>
    </lineage>
</organism>
<reference evidence="2 3" key="1">
    <citation type="submission" date="2020-02" db="EMBL/GenBank/DDBJ databases">
        <title>A chromosome-scale genome assembly of the black bullhead catfish (Ameiurus melas).</title>
        <authorList>
            <person name="Wen M."/>
            <person name="Zham M."/>
            <person name="Cabau C."/>
            <person name="Klopp C."/>
            <person name="Donnadieu C."/>
            <person name="Roques C."/>
            <person name="Bouchez O."/>
            <person name="Lampietro C."/>
            <person name="Jouanno E."/>
            <person name="Herpin A."/>
            <person name="Louis A."/>
            <person name="Berthelot C."/>
            <person name="Parey E."/>
            <person name="Roest-Crollius H."/>
            <person name="Braasch I."/>
            <person name="Postlethwait J."/>
            <person name="Robinson-Rechavi M."/>
            <person name="Echchiki A."/>
            <person name="Begum T."/>
            <person name="Montfort J."/>
            <person name="Schartl M."/>
            <person name="Bobe J."/>
            <person name="Guiguen Y."/>
        </authorList>
    </citation>
    <scope>NUCLEOTIDE SEQUENCE [LARGE SCALE GENOMIC DNA]</scope>
    <source>
        <strain evidence="2">M_S1</strain>
        <tissue evidence="2">Blood</tissue>
    </source>
</reference>
<dbReference type="AlphaFoldDB" id="A0A7J6A0P1"/>
<evidence type="ECO:0000313" key="3">
    <source>
        <dbReference type="Proteomes" id="UP000593565"/>
    </source>
</evidence>
<evidence type="ECO:0000256" key="1">
    <source>
        <dbReference type="SAM" id="MobiDB-lite"/>
    </source>
</evidence>
<keyword evidence="3" id="KW-1185">Reference proteome</keyword>
<sequence length="59" mass="7308">MTQKYDSRWRRKVKSQQSTCKRYRRKNQSGGQMTIAPKEYFVLLLWKLRTLLIWKTRQS</sequence>
<comment type="caution">
    <text evidence="2">The sequence shown here is derived from an EMBL/GenBank/DDBJ whole genome shotgun (WGS) entry which is preliminary data.</text>
</comment>
<dbReference type="Proteomes" id="UP000593565">
    <property type="component" value="Unassembled WGS sequence"/>
</dbReference>
<accession>A0A7J6A0P1</accession>